<dbReference type="InterPro" id="IPR001834">
    <property type="entry name" value="CBR-like"/>
</dbReference>
<feature type="non-terminal residue" evidence="7">
    <location>
        <position position="86"/>
    </location>
</feature>
<evidence type="ECO:0000256" key="2">
    <source>
        <dbReference type="ARBA" id="ARBA00022630"/>
    </source>
</evidence>
<comment type="caution">
    <text evidence="7">The sequence shown here is derived from an EMBL/GenBank/DDBJ whole genome shotgun (WGS) entry which is preliminary data.</text>
</comment>
<proteinExistence type="predicted"/>
<reference evidence="7 8" key="1">
    <citation type="submission" date="2023-02" db="EMBL/GenBank/DDBJ databases">
        <title>LHISI_Scaffold_Assembly.</title>
        <authorList>
            <person name="Stuart O.P."/>
            <person name="Cleave R."/>
            <person name="Magrath M.J.L."/>
            <person name="Mikheyev A.S."/>
        </authorList>
    </citation>
    <scope>NUCLEOTIDE SEQUENCE [LARGE SCALE GENOMIC DNA]</scope>
    <source>
        <strain evidence="7">Daus_M_001</strain>
        <tissue evidence="7">Leg muscle</tissue>
    </source>
</reference>
<evidence type="ECO:0000313" key="8">
    <source>
        <dbReference type="Proteomes" id="UP001159363"/>
    </source>
</evidence>
<dbReference type="Gene3D" id="3.40.50.80">
    <property type="entry name" value="Nucleotide-binding domain of ferredoxin-NADP reductase (FNR) module"/>
    <property type="match status" value="1"/>
</dbReference>
<evidence type="ECO:0000259" key="6">
    <source>
        <dbReference type="Pfam" id="PF00175"/>
    </source>
</evidence>
<name>A0ABQ9G804_9NEOP</name>
<keyword evidence="8" id="KW-1185">Reference proteome</keyword>
<sequence>MRHVSGHTMYFPTAAHQEAKSSGTGITPMLQLVRHITKDPDDHTQMALLFANQTEEDILLRKELEEVRDKHPNQFKLWYTVDRPKE</sequence>
<evidence type="ECO:0000256" key="4">
    <source>
        <dbReference type="ARBA" id="ARBA00023002"/>
    </source>
</evidence>
<dbReference type="InterPro" id="IPR001433">
    <property type="entry name" value="OxRdtase_FAD/NAD-bd"/>
</dbReference>
<feature type="domain" description="Oxidoreductase FAD/NAD(P)-binding" evidence="6">
    <location>
        <begin position="22"/>
        <end position="85"/>
    </location>
</feature>
<feature type="region of interest" description="Disordered" evidence="5">
    <location>
        <begin position="1"/>
        <end position="23"/>
    </location>
</feature>
<dbReference type="Proteomes" id="UP001159363">
    <property type="component" value="Chromosome 13"/>
</dbReference>
<comment type="cofactor">
    <cofactor evidence="1">
        <name>FAD</name>
        <dbReference type="ChEBI" id="CHEBI:57692"/>
    </cofactor>
</comment>
<dbReference type="CDD" id="cd06183">
    <property type="entry name" value="cyt_b5_reduct_like"/>
    <property type="match status" value="1"/>
</dbReference>
<keyword evidence="2" id="KW-0285">Flavoprotein</keyword>
<evidence type="ECO:0000256" key="1">
    <source>
        <dbReference type="ARBA" id="ARBA00001974"/>
    </source>
</evidence>
<dbReference type="SUPFAM" id="SSF52343">
    <property type="entry name" value="Ferredoxin reductase-like, C-terminal NADP-linked domain"/>
    <property type="match status" value="1"/>
</dbReference>
<keyword evidence="4" id="KW-0560">Oxidoreductase</keyword>
<protein>
    <recommendedName>
        <fullName evidence="6">Oxidoreductase FAD/NAD(P)-binding domain-containing protein</fullName>
    </recommendedName>
</protein>
<accession>A0ABQ9G804</accession>
<evidence type="ECO:0000256" key="3">
    <source>
        <dbReference type="ARBA" id="ARBA00022827"/>
    </source>
</evidence>
<organism evidence="7 8">
    <name type="scientific">Dryococelus australis</name>
    <dbReference type="NCBI Taxonomy" id="614101"/>
    <lineage>
        <taxon>Eukaryota</taxon>
        <taxon>Metazoa</taxon>
        <taxon>Ecdysozoa</taxon>
        <taxon>Arthropoda</taxon>
        <taxon>Hexapoda</taxon>
        <taxon>Insecta</taxon>
        <taxon>Pterygota</taxon>
        <taxon>Neoptera</taxon>
        <taxon>Polyneoptera</taxon>
        <taxon>Phasmatodea</taxon>
        <taxon>Verophasmatodea</taxon>
        <taxon>Anareolatae</taxon>
        <taxon>Phasmatidae</taxon>
        <taxon>Eurycanthinae</taxon>
        <taxon>Dryococelus</taxon>
    </lineage>
</organism>
<dbReference type="EMBL" id="JARBHB010000014">
    <property type="protein sequence ID" value="KAJ8868566.1"/>
    <property type="molecule type" value="Genomic_DNA"/>
</dbReference>
<dbReference type="PANTHER" id="PTHR19370">
    <property type="entry name" value="NADH-CYTOCHROME B5 REDUCTASE"/>
    <property type="match status" value="1"/>
</dbReference>
<evidence type="ECO:0000313" key="7">
    <source>
        <dbReference type="EMBL" id="KAJ8868566.1"/>
    </source>
</evidence>
<dbReference type="InterPro" id="IPR039261">
    <property type="entry name" value="FNR_nucleotide-bd"/>
</dbReference>
<keyword evidence="3" id="KW-0274">FAD</keyword>
<gene>
    <name evidence="7" type="ORF">PR048_030104</name>
</gene>
<dbReference type="PANTHER" id="PTHR19370:SF185">
    <property type="entry name" value="NADH-CYTOCHROME B5 REDUCTASE"/>
    <property type="match status" value="1"/>
</dbReference>
<dbReference type="Pfam" id="PF00175">
    <property type="entry name" value="NAD_binding_1"/>
    <property type="match status" value="1"/>
</dbReference>
<evidence type="ECO:0000256" key="5">
    <source>
        <dbReference type="SAM" id="MobiDB-lite"/>
    </source>
</evidence>